<feature type="transmembrane region" description="Helical" evidence="1">
    <location>
        <begin position="76"/>
        <end position="98"/>
    </location>
</feature>
<proteinExistence type="predicted"/>
<sequence>MVPKSSNNNQPNLLGKLTSLVVLLGVGLFFTGWTYRWAYFSFFQVEVTSLNLPIESFYIAAFSALFGHPWAIGKTAIATILIAIAIHVTLWIIQNFIINTLQNIFGAMQSRLLKYANKRPLSWIAQQLKSFADFSSTQFNSIAFLGSLITEIVIVSWILTALFWLAQWQADSDAWADAVNETSTLPVVTFVTPKDNAALGRQLDNPLVNPSDFSIIGDKNLYENLLGRELSDTSKSEQSIVWRLLIDRDGYFYIFPALPEKRAKSDRNLRPPVLVIYESGDGNQLLILSPKIS</sequence>
<dbReference type="AlphaFoldDB" id="A0A6B3NA06"/>
<dbReference type="EMBL" id="JAAHFQ010000557">
    <property type="protein sequence ID" value="NER30436.1"/>
    <property type="molecule type" value="Genomic_DNA"/>
</dbReference>
<evidence type="ECO:0000313" key="2">
    <source>
        <dbReference type="EMBL" id="NER30436.1"/>
    </source>
</evidence>
<keyword evidence="1" id="KW-1133">Transmembrane helix</keyword>
<accession>A0A6B3NA06</accession>
<reference evidence="2" key="1">
    <citation type="submission" date="2019-11" db="EMBL/GenBank/DDBJ databases">
        <title>Genomic insights into an expanded diversity of filamentous marine cyanobacteria reveals the extraordinary biosynthetic potential of Moorea and Okeania.</title>
        <authorList>
            <person name="Ferreira Leao T."/>
            <person name="Wang M."/>
            <person name="Moss N."/>
            <person name="Da Silva R."/>
            <person name="Sanders J."/>
            <person name="Nurk S."/>
            <person name="Gurevich A."/>
            <person name="Humphrey G."/>
            <person name="Reher R."/>
            <person name="Zhu Q."/>
            <person name="Belda-Ferre P."/>
            <person name="Glukhov E."/>
            <person name="Rex R."/>
            <person name="Dorrestein P.C."/>
            <person name="Knight R."/>
            <person name="Pevzner P."/>
            <person name="Gerwick W.H."/>
            <person name="Gerwick L."/>
        </authorList>
    </citation>
    <scope>NUCLEOTIDE SEQUENCE</scope>
    <source>
        <strain evidence="2">SIO1C4</strain>
    </source>
</reference>
<keyword evidence="1" id="KW-0472">Membrane</keyword>
<feature type="transmembrane region" description="Helical" evidence="1">
    <location>
        <begin position="20"/>
        <end position="38"/>
    </location>
</feature>
<keyword evidence="1" id="KW-0812">Transmembrane</keyword>
<protein>
    <submittedName>
        <fullName evidence="2">Uncharacterized protein</fullName>
    </submittedName>
</protein>
<feature type="transmembrane region" description="Helical" evidence="1">
    <location>
        <begin position="50"/>
        <end position="70"/>
    </location>
</feature>
<organism evidence="2">
    <name type="scientific">Symploca sp. SIO1C4</name>
    <dbReference type="NCBI Taxonomy" id="2607765"/>
    <lineage>
        <taxon>Bacteria</taxon>
        <taxon>Bacillati</taxon>
        <taxon>Cyanobacteriota</taxon>
        <taxon>Cyanophyceae</taxon>
        <taxon>Coleofasciculales</taxon>
        <taxon>Coleofasciculaceae</taxon>
        <taxon>Symploca</taxon>
    </lineage>
</organism>
<feature type="transmembrane region" description="Helical" evidence="1">
    <location>
        <begin position="142"/>
        <end position="166"/>
    </location>
</feature>
<gene>
    <name evidence="2" type="ORF">F6J89_23145</name>
</gene>
<evidence type="ECO:0000256" key="1">
    <source>
        <dbReference type="SAM" id="Phobius"/>
    </source>
</evidence>
<name>A0A6B3NA06_9CYAN</name>
<comment type="caution">
    <text evidence="2">The sequence shown here is derived from an EMBL/GenBank/DDBJ whole genome shotgun (WGS) entry which is preliminary data.</text>
</comment>